<evidence type="ECO:0000313" key="3">
    <source>
        <dbReference type="EMBL" id="KIC06226.1"/>
    </source>
</evidence>
<gene>
    <name evidence="3" type="ORF">MCC93_23170</name>
    <name evidence="4" type="ORF">MON37_08980</name>
</gene>
<feature type="chain" id="PRO_5002150684" evidence="2">
    <location>
        <begin position="19"/>
        <end position="473"/>
    </location>
</feature>
<evidence type="ECO:0000256" key="1">
    <source>
        <dbReference type="SAM" id="Phobius"/>
    </source>
</evidence>
<dbReference type="PANTHER" id="PTHR43568">
    <property type="entry name" value="P PROTEIN"/>
    <property type="match status" value="1"/>
</dbReference>
<keyword evidence="1" id="KW-1133">Transmembrane helix</keyword>
<evidence type="ECO:0000313" key="5">
    <source>
        <dbReference type="Proteomes" id="UP000031390"/>
    </source>
</evidence>
<dbReference type="Proteomes" id="UP000829504">
    <property type="component" value="Chromosome"/>
</dbReference>
<dbReference type="Pfam" id="PF16980">
    <property type="entry name" value="CitMHS_2"/>
    <property type="match status" value="1"/>
</dbReference>
<feature type="transmembrane region" description="Helical" evidence="1">
    <location>
        <begin position="92"/>
        <end position="113"/>
    </location>
</feature>
<reference evidence="3 5" key="1">
    <citation type="submission" date="2014-12" db="EMBL/GenBank/DDBJ databases">
        <title>Genome sequence of Morococcus cerebrosus.</title>
        <authorList>
            <person name="Shin S.-K."/>
            <person name="Yi H."/>
        </authorList>
    </citation>
    <scope>NUCLEOTIDE SEQUENCE [LARGE SCALE GENOMIC DNA]</scope>
    <source>
        <strain evidence="3 5">CIP 81.93</strain>
    </source>
</reference>
<keyword evidence="1" id="KW-0812">Transmembrane</keyword>
<dbReference type="InterPro" id="IPR051475">
    <property type="entry name" value="Diverse_Ion_Transporter"/>
</dbReference>
<feature type="transmembrane region" description="Helical" evidence="1">
    <location>
        <begin position="125"/>
        <end position="150"/>
    </location>
</feature>
<dbReference type="EMBL" id="CP094242">
    <property type="protein sequence ID" value="UNV86790.1"/>
    <property type="molecule type" value="Genomic_DNA"/>
</dbReference>
<feature type="transmembrane region" description="Helical" evidence="1">
    <location>
        <begin position="202"/>
        <end position="220"/>
    </location>
</feature>
<feature type="transmembrane region" description="Helical" evidence="1">
    <location>
        <begin position="162"/>
        <end position="181"/>
    </location>
</feature>
<dbReference type="EMBL" id="JUFZ01000112">
    <property type="protein sequence ID" value="KIC06226.1"/>
    <property type="molecule type" value="Genomic_DNA"/>
</dbReference>
<dbReference type="PATRIC" id="fig|1056807.3.peg.2223"/>
<dbReference type="PANTHER" id="PTHR43568:SF1">
    <property type="entry name" value="P PROTEIN"/>
    <property type="match status" value="1"/>
</dbReference>
<organism evidence="3 5">
    <name type="scientific">Morococcus cerebrosus</name>
    <dbReference type="NCBI Taxonomy" id="1056807"/>
    <lineage>
        <taxon>Bacteria</taxon>
        <taxon>Pseudomonadati</taxon>
        <taxon>Pseudomonadota</taxon>
        <taxon>Betaproteobacteria</taxon>
        <taxon>Neisseriales</taxon>
        <taxon>Neisseriaceae</taxon>
        <taxon>Morococcus</taxon>
    </lineage>
</organism>
<feature type="transmembrane region" description="Helical" evidence="1">
    <location>
        <begin position="367"/>
        <end position="391"/>
    </location>
</feature>
<dbReference type="AlphaFoldDB" id="A0A0C1GL63"/>
<feature type="transmembrane region" description="Helical" evidence="1">
    <location>
        <begin position="287"/>
        <end position="305"/>
    </location>
</feature>
<evidence type="ECO:0000313" key="6">
    <source>
        <dbReference type="Proteomes" id="UP000829504"/>
    </source>
</evidence>
<feature type="transmembrane region" description="Helical" evidence="1">
    <location>
        <begin position="28"/>
        <end position="49"/>
    </location>
</feature>
<feature type="transmembrane region" description="Helical" evidence="1">
    <location>
        <begin position="325"/>
        <end position="355"/>
    </location>
</feature>
<feature type="transmembrane region" description="Helical" evidence="1">
    <location>
        <begin position="250"/>
        <end position="267"/>
    </location>
</feature>
<dbReference type="InterPro" id="IPR031566">
    <property type="entry name" value="CitMHS_2"/>
</dbReference>
<name>A0A0C1GL63_9NEIS</name>
<keyword evidence="6" id="KW-1185">Reference proteome</keyword>
<evidence type="ECO:0000256" key="2">
    <source>
        <dbReference type="SAM" id="SignalP"/>
    </source>
</evidence>
<keyword evidence="1" id="KW-0472">Membrane</keyword>
<keyword evidence="2" id="KW-0732">Signal</keyword>
<proteinExistence type="predicted"/>
<dbReference type="RefSeq" id="WP_039409789.1">
    <property type="nucleotide sequence ID" value="NZ_CP094242.1"/>
</dbReference>
<evidence type="ECO:0000313" key="4">
    <source>
        <dbReference type="EMBL" id="UNV86790.1"/>
    </source>
</evidence>
<feature type="transmembrane region" description="Helical" evidence="1">
    <location>
        <begin position="403"/>
        <end position="424"/>
    </location>
</feature>
<accession>A0A0C1GL63</accession>
<protein>
    <submittedName>
        <fullName evidence="3">Sodium:proton antiporter</fullName>
    </submittedName>
</protein>
<feature type="transmembrane region" description="Helical" evidence="1">
    <location>
        <begin position="61"/>
        <end position="80"/>
    </location>
</feature>
<feature type="signal peptide" evidence="2">
    <location>
        <begin position="1"/>
        <end position="18"/>
    </location>
</feature>
<feature type="transmembrane region" description="Helical" evidence="1">
    <location>
        <begin position="445"/>
        <end position="470"/>
    </location>
</feature>
<sequence>MRRLPILSLILLPAVSHAADFDGATLSLFWGAPFALILLSIALGPLFFAHTWHHHFGKITAFWTLLFLVPFAVVFGFGAGVHTVAHALVEEYIPFILLLLALYTISGGILVWGKLNGTPALNTGLLAAGTVMASFMGTTGAAMLMIRPLLKANHYRKNKVHVVIFFIFLVANIGGGLTPLGDPPLFLGFLKGVDFMWTVKHMLMPVLISTVVLLLVFYIIDSRYYAREANVEQIRQEEEVDEDLRIAGKWNFLLLAGVVGAVLLSGLWKPDHPGFEILGSHYALQNLVRDVILLVLTMVSLLITPKQVRAGNEFNFDPIAEVGKLFLGIFITISPVLAILKAGEAGALGAVVSLVHDASGNPINTMYFWMSGLLSAFLDNAPTYLVFFNMAGGDAQVLMTGHLFHSLLAVSMGSVFMGALTYIGNAPNFMVKAIAEQRGVPMPTFFGYMMWSVGVLIPLFILHTLIFFVWQLF</sequence>
<reference evidence="4 6" key="2">
    <citation type="submission" date="2022-03" db="EMBL/GenBank/DDBJ databases">
        <title>Genome sequencing of Morococcus cerebrosus.</title>
        <authorList>
            <person name="Baek M.-G."/>
            <person name="Yi H."/>
        </authorList>
    </citation>
    <scope>NUCLEOTIDE SEQUENCE [LARGE SCALE GENOMIC DNA]</scope>
    <source>
        <strain evidence="4 6">CIP 81.93</strain>
    </source>
</reference>
<dbReference type="Proteomes" id="UP000031390">
    <property type="component" value="Unassembled WGS sequence"/>
</dbReference>